<feature type="domain" description="ABC transmembrane type-1" evidence="8">
    <location>
        <begin position="1"/>
        <end position="85"/>
    </location>
</feature>
<dbReference type="SMART" id="SM00382">
    <property type="entry name" value="AAA"/>
    <property type="match status" value="1"/>
</dbReference>
<dbReference type="InterPro" id="IPR011527">
    <property type="entry name" value="ABC1_TM_dom"/>
</dbReference>
<evidence type="ECO:0000259" key="8">
    <source>
        <dbReference type="PROSITE" id="PS50929"/>
    </source>
</evidence>
<feature type="domain" description="ABC transporter" evidence="7">
    <location>
        <begin position="119"/>
        <end position="353"/>
    </location>
</feature>
<dbReference type="AlphaFoldDB" id="A0A7G9W595"/>
<reference evidence="9 10" key="1">
    <citation type="submission" date="2020-07" db="EMBL/GenBank/DDBJ databases">
        <title>Alkalicella. sp. LB2 genome.</title>
        <authorList>
            <person name="Postec A."/>
            <person name="Quemeneur M."/>
        </authorList>
    </citation>
    <scope>NUCLEOTIDE SEQUENCE [LARGE SCALE GENOMIC DNA]</scope>
    <source>
        <strain evidence="9 10">LB2</strain>
    </source>
</reference>
<dbReference type="SUPFAM" id="SSF52540">
    <property type="entry name" value="P-loop containing nucleoside triphosphate hydrolases"/>
    <property type="match status" value="1"/>
</dbReference>
<dbReference type="EMBL" id="CP058559">
    <property type="protein sequence ID" value="QNO13857.1"/>
    <property type="molecule type" value="Genomic_DNA"/>
</dbReference>
<evidence type="ECO:0000256" key="3">
    <source>
        <dbReference type="ARBA" id="ARBA00022741"/>
    </source>
</evidence>
<evidence type="ECO:0000313" key="9">
    <source>
        <dbReference type="EMBL" id="QNO13857.1"/>
    </source>
</evidence>
<dbReference type="GO" id="GO:0140359">
    <property type="term" value="F:ABC-type transporter activity"/>
    <property type="evidence" value="ECO:0007669"/>
    <property type="project" value="InterPro"/>
</dbReference>
<dbReference type="KEGG" id="acae:HYG86_03285"/>
<dbReference type="GO" id="GO:0016887">
    <property type="term" value="F:ATP hydrolysis activity"/>
    <property type="evidence" value="ECO:0007669"/>
    <property type="project" value="InterPro"/>
</dbReference>
<dbReference type="PROSITE" id="PS00211">
    <property type="entry name" value="ABC_TRANSPORTER_1"/>
    <property type="match status" value="1"/>
</dbReference>
<evidence type="ECO:0000256" key="4">
    <source>
        <dbReference type="ARBA" id="ARBA00022840"/>
    </source>
</evidence>
<dbReference type="RefSeq" id="WP_213167520.1">
    <property type="nucleotide sequence ID" value="NZ_CP058559.1"/>
</dbReference>
<comment type="subcellular location">
    <subcellularLocation>
        <location evidence="1">Cell membrane</location>
        <topology evidence="1">Multi-pass membrane protein</topology>
    </subcellularLocation>
</comment>
<dbReference type="SUPFAM" id="SSF90123">
    <property type="entry name" value="ABC transporter transmembrane region"/>
    <property type="match status" value="1"/>
</dbReference>
<organism evidence="9 10">
    <name type="scientific">Alkalicella caledoniensis</name>
    <dbReference type="NCBI Taxonomy" id="2731377"/>
    <lineage>
        <taxon>Bacteria</taxon>
        <taxon>Bacillati</taxon>
        <taxon>Bacillota</taxon>
        <taxon>Clostridia</taxon>
        <taxon>Eubacteriales</taxon>
        <taxon>Proteinivoracaceae</taxon>
        <taxon>Alkalicella</taxon>
    </lineage>
</organism>
<dbReference type="InterPro" id="IPR003439">
    <property type="entry name" value="ABC_transporter-like_ATP-bd"/>
</dbReference>
<dbReference type="GO" id="GO:0005886">
    <property type="term" value="C:plasma membrane"/>
    <property type="evidence" value="ECO:0007669"/>
    <property type="project" value="UniProtKB-SubCell"/>
</dbReference>
<dbReference type="Proteomes" id="UP000516160">
    <property type="component" value="Chromosome"/>
</dbReference>
<protein>
    <submittedName>
        <fullName evidence="9">ABC transporter ATP-binding protein</fullName>
    </submittedName>
</protein>
<keyword evidence="4 9" id="KW-0067">ATP-binding</keyword>
<dbReference type="PROSITE" id="PS50929">
    <property type="entry name" value="ABC_TM1F"/>
    <property type="match status" value="1"/>
</dbReference>
<evidence type="ECO:0000256" key="6">
    <source>
        <dbReference type="ARBA" id="ARBA00023136"/>
    </source>
</evidence>
<keyword evidence="3" id="KW-0547">Nucleotide-binding</keyword>
<evidence type="ECO:0000256" key="1">
    <source>
        <dbReference type="ARBA" id="ARBA00004651"/>
    </source>
</evidence>
<gene>
    <name evidence="9" type="ORF">HYG86_03285</name>
</gene>
<dbReference type="InterPro" id="IPR027417">
    <property type="entry name" value="P-loop_NTPase"/>
</dbReference>
<sequence>MVGKFKEINDITKSKAEKRVRINAAYQGLNTFAWTSSFVGFIAVSGLFMSKGYIELGTIIALVQVQNGVSQLFNQLGTFINQLQTSLAGFDRISELLDKKEEPKYYPLSEEGCYDNAVLSLYNVNFQYEDDIKVINDLSLSVKKGETVAIVGPSGGGKSTLFKLILGFNYPQSGCVSIMGKPASKYTMEEIRDLAAFVPQDPYLFSGTVQENISFGKTGASTKQIVEAAKQANAHDFIENLEEGYNTLVGERGTFLSGGQKQRIAIARAIIKNAEILLLDEATSALDNESEALVQSALDDLMGEKTSIVIAHRLSTIEKADRILVMDKGAIAEQGTHQELIELGGIYANLYNLQFKEDKIA</sequence>
<proteinExistence type="predicted"/>
<dbReference type="InterPro" id="IPR017871">
    <property type="entry name" value="ABC_transporter-like_CS"/>
</dbReference>
<dbReference type="PANTHER" id="PTHR24221">
    <property type="entry name" value="ATP-BINDING CASSETTE SUB-FAMILY B"/>
    <property type="match status" value="1"/>
</dbReference>
<keyword evidence="2" id="KW-0812">Transmembrane</keyword>
<evidence type="ECO:0000259" key="7">
    <source>
        <dbReference type="PROSITE" id="PS50893"/>
    </source>
</evidence>
<dbReference type="InterPro" id="IPR039421">
    <property type="entry name" value="Type_1_exporter"/>
</dbReference>
<dbReference type="Pfam" id="PF00005">
    <property type="entry name" value="ABC_tran"/>
    <property type="match status" value="1"/>
</dbReference>
<name>A0A7G9W595_ALKCA</name>
<dbReference type="GO" id="GO:0005524">
    <property type="term" value="F:ATP binding"/>
    <property type="evidence" value="ECO:0007669"/>
    <property type="project" value="UniProtKB-KW"/>
</dbReference>
<dbReference type="InterPro" id="IPR003593">
    <property type="entry name" value="AAA+_ATPase"/>
</dbReference>
<dbReference type="Gene3D" id="1.20.1560.10">
    <property type="entry name" value="ABC transporter type 1, transmembrane domain"/>
    <property type="match status" value="1"/>
</dbReference>
<dbReference type="FunFam" id="3.40.50.300:FF:000218">
    <property type="entry name" value="Multidrug ABC transporter ATP-binding protein"/>
    <property type="match status" value="1"/>
</dbReference>
<dbReference type="PANTHER" id="PTHR24221:SF630">
    <property type="entry name" value="ABC TRANSPORTER B FAMILY MEMBER 29, CHLOROPLASTIC"/>
    <property type="match status" value="1"/>
</dbReference>
<evidence type="ECO:0000256" key="5">
    <source>
        <dbReference type="ARBA" id="ARBA00022989"/>
    </source>
</evidence>
<evidence type="ECO:0000313" key="10">
    <source>
        <dbReference type="Proteomes" id="UP000516160"/>
    </source>
</evidence>
<keyword evidence="6" id="KW-0472">Membrane</keyword>
<dbReference type="Gene3D" id="3.40.50.300">
    <property type="entry name" value="P-loop containing nucleotide triphosphate hydrolases"/>
    <property type="match status" value="1"/>
</dbReference>
<keyword evidence="10" id="KW-1185">Reference proteome</keyword>
<dbReference type="InterPro" id="IPR036640">
    <property type="entry name" value="ABC1_TM_sf"/>
</dbReference>
<dbReference type="PROSITE" id="PS50893">
    <property type="entry name" value="ABC_TRANSPORTER_2"/>
    <property type="match status" value="1"/>
</dbReference>
<keyword evidence="5" id="KW-1133">Transmembrane helix</keyword>
<accession>A0A7G9W595</accession>
<evidence type="ECO:0000256" key="2">
    <source>
        <dbReference type="ARBA" id="ARBA00022692"/>
    </source>
</evidence>